<feature type="region of interest" description="Disordered" evidence="12">
    <location>
        <begin position="391"/>
        <end position="429"/>
    </location>
</feature>
<dbReference type="GO" id="GO:0006355">
    <property type="term" value="P:regulation of DNA-templated transcription"/>
    <property type="evidence" value="ECO:0007669"/>
    <property type="project" value="UniProtKB-ARBA"/>
</dbReference>
<dbReference type="SUPFAM" id="SSF63748">
    <property type="entry name" value="Tudor/PWWP/MBT"/>
    <property type="match status" value="1"/>
</dbReference>
<evidence type="ECO:0000256" key="10">
    <source>
        <dbReference type="PROSITE-ProRule" id="PRU00723"/>
    </source>
</evidence>
<evidence type="ECO:0000256" key="3">
    <source>
        <dbReference type="ARBA" id="ARBA00022737"/>
    </source>
</evidence>
<reference evidence="15" key="1">
    <citation type="submission" date="2021-01" db="EMBL/GenBank/DDBJ databases">
        <authorList>
            <person name="Bezrukov I."/>
        </authorList>
    </citation>
    <scope>NUCLEOTIDE SEQUENCE</scope>
</reference>
<gene>
    <name evidence="15" type="ORF">AARE701A_LOCUS14657</name>
</gene>
<dbReference type="SUPFAM" id="SSF158639">
    <property type="entry name" value="ENT-like"/>
    <property type="match status" value="1"/>
</dbReference>
<dbReference type="GO" id="GO:0005634">
    <property type="term" value="C:nucleus"/>
    <property type="evidence" value="ECO:0007669"/>
    <property type="project" value="UniProtKB-SubCell"/>
</dbReference>
<evidence type="ECO:0000256" key="4">
    <source>
        <dbReference type="ARBA" id="ARBA00022771"/>
    </source>
</evidence>
<dbReference type="PROSITE" id="PS51138">
    <property type="entry name" value="ENT"/>
    <property type="match status" value="1"/>
</dbReference>
<dbReference type="SMART" id="SM00356">
    <property type="entry name" value="ZnF_C3H1"/>
    <property type="match status" value="2"/>
</dbReference>
<feature type="zinc finger region" description="C3H1-type" evidence="10">
    <location>
        <begin position="535"/>
        <end position="563"/>
    </location>
</feature>
<sequence length="740" mass="82285">MAMPPLKSTSSMSSSQCSSSSSPSSSSIKLKSLIQTLIISQVCRLIREISRVSSILVRVLRKKQYHFLSVSSLLYPKKVSKKQKNNILFGSFRLHYNFCSSHVVPVSAPVRLPEELYLAHLGYDSTWESMYSTESMDSRDDDDGDIQEPSQLSSYLRQLEDKVKDGQEEEKEMMMNEIDKLADMFIANCHEKFMLEKIHILEQEAYSAVLRAFQAQADEFSWDKQDVMTNLRKELRISDDENRELLNNVHNDDLIKRIRDSRPRGGNQVVRHANNQSLDVLPSPTFSASRKKQKTFQSYPSIGSTRNKSFNNRVVSANEPAEALIGRKVWTKWPDDNSFYEAVVTQYKADEGRHALVYDINTANETWEWVDLKEIPPEDIRWDGEENGVTLNVGHGGGTTRGNRRTLSHGGRGRGPRTQPRREHLATENGGGRKFFDEIELFNTDSLVKEVERVFDSNLPDPHELDKAKKLLKEHEQALIAAIARLADASDYESGFDIDMDGRKRGRPEAAASHNSNGGFKRSKQEMESISTGLGSKSKPCTKFFSTSGCPFGDNCHFLHYVPGGYNAVAQMTNLRPSVAQASRNMQGFGGVGGRFSGRGDPGPGPVSIFGASATSKISVDASLAGAIIGKGGIHSKQICRQTGAKLSIKDHERDPNLKIIELEGTFEQINVASGMVRELIGRLGSAKKPQGIGGPEGKPHPGSNYKTKICDRYSKGNCTYGDRCHFAHGEAELRRSGIA</sequence>
<evidence type="ECO:0000313" key="15">
    <source>
        <dbReference type="EMBL" id="CAE6088786.1"/>
    </source>
</evidence>
<evidence type="ECO:0000256" key="2">
    <source>
        <dbReference type="ARBA" id="ARBA00022723"/>
    </source>
</evidence>
<feature type="compositionally biased region" description="Basic residues" evidence="12">
    <location>
        <begin position="402"/>
        <end position="415"/>
    </location>
</feature>
<dbReference type="CDD" id="cd22464">
    <property type="entry name" value="KH-I_AtC3H36_like"/>
    <property type="match status" value="1"/>
</dbReference>
<evidence type="ECO:0000259" key="14">
    <source>
        <dbReference type="PROSITE" id="PS51138"/>
    </source>
</evidence>
<keyword evidence="3" id="KW-0677">Repeat</keyword>
<dbReference type="CDD" id="cd20404">
    <property type="entry name" value="Tudor_Agenet_AtEML-like"/>
    <property type="match status" value="1"/>
</dbReference>
<dbReference type="AlphaFoldDB" id="A0A8S2AMX6"/>
<dbReference type="Pfam" id="PF00013">
    <property type="entry name" value="KH_1"/>
    <property type="match status" value="1"/>
</dbReference>
<dbReference type="SMART" id="SM00322">
    <property type="entry name" value="KH"/>
    <property type="match status" value="1"/>
</dbReference>
<evidence type="ECO:0000313" key="16">
    <source>
        <dbReference type="Proteomes" id="UP000682877"/>
    </source>
</evidence>
<evidence type="ECO:0000256" key="1">
    <source>
        <dbReference type="ARBA" id="ARBA00004123"/>
    </source>
</evidence>
<dbReference type="InterPro" id="IPR000571">
    <property type="entry name" value="Znf_CCCH"/>
</dbReference>
<dbReference type="Proteomes" id="UP000682877">
    <property type="component" value="Chromosome 6"/>
</dbReference>
<proteinExistence type="predicted"/>
<dbReference type="InterPro" id="IPR036612">
    <property type="entry name" value="KH_dom_type_1_sf"/>
</dbReference>
<dbReference type="FunFam" id="4.10.1000.10:FF:000003">
    <property type="entry name" value="Zinc finger CCCH domain-containing protein"/>
    <property type="match status" value="1"/>
</dbReference>
<feature type="region of interest" description="Disordered" evidence="12">
    <location>
        <begin position="501"/>
        <end position="536"/>
    </location>
</feature>
<feature type="domain" description="C3H1-type" evidence="13">
    <location>
        <begin position="705"/>
        <end position="732"/>
    </location>
</feature>
<keyword evidence="16" id="KW-1185">Reference proteome</keyword>
<dbReference type="Gene3D" id="3.30.1370.10">
    <property type="entry name" value="K Homology domain, type 1"/>
    <property type="match status" value="1"/>
</dbReference>
<dbReference type="InterPro" id="IPR014002">
    <property type="entry name" value="Agenet_dom_plant"/>
</dbReference>
<evidence type="ECO:0000256" key="5">
    <source>
        <dbReference type="ARBA" id="ARBA00022833"/>
    </source>
</evidence>
<dbReference type="SMART" id="SM01191">
    <property type="entry name" value="ENT"/>
    <property type="match status" value="1"/>
</dbReference>
<dbReference type="GO" id="GO:0003677">
    <property type="term" value="F:DNA binding"/>
    <property type="evidence" value="ECO:0007669"/>
    <property type="project" value="UniProtKB-KW"/>
</dbReference>
<accession>A0A8S2AMX6</accession>
<keyword evidence="8" id="KW-0539">Nucleus</keyword>
<dbReference type="GO" id="GO:0050832">
    <property type="term" value="P:defense response to fungus"/>
    <property type="evidence" value="ECO:0007669"/>
    <property type="project" value="InterPro"/>
</dbReference>
<dbReference type="GO" id="GO:0008270">
    <property type="term" value="F:zinc ion binding"/>
    <property type="evidence" value="ECO:0007669"/>
    <property type="project" value="UniProtKB-KW"/>
</dbReference>
<evidence type="ECO:0000256" key="11">
    <source>
        <dbReference type="SAM" id="Coils"/>
    </source>
</evidence>
<feature type="domain" description="C3H1-type" evidence="13">
    <location>
        <begin position="535"/>
        <end position="563"/>
    </location>
</feature>
<dbReference type="PANTHER" id="PTHR33432:SF34">
    <property type="entry name" value="PROTEIN EMSY-LIKE 2"/>
    <property type="match status" value="1"/>
</dbReference>
<comment type="subcellular location">
    <subcellularLocation>
        <location evidence="1">Nucleus</location>
    </subcellularLocation>
</comment>
<dbReference type="Pfam" id="PF03735">
    <property type="entry name" value="ENT"/>
    <property type="match status" value="1"/>
</dbReference>
<keyword evidence="4 10" id="KW-0863">Zinc-finger</keyword>
<keyword evidence="2 10" id="KW-0479">Metal-binding</keyword>
<keyword evidence="6 9" id="KW-0694">RNA-binding</keyword>
<feature type="zinc finger region" description="C3H1-type" evidence="10">
    <location>
        <begin position="705"/>
        <end position="732"/>
    </location>
</feature>
<dbReference type="InterPro" id="IPR004087">
    <property type="entry name" value="KH_dom"/>
</dbReference>
<dbReference type="Pfam" id="PF00642">
    <property type="entry name" value="zf-CCCH"/>
    <property type="match status" value="1"/>
</dbReference>
<evidence type="ECO:0000256" key="6">
    <source>
        <dbReference type="ARBA" id="ARBA00022884"/>
    </source>
</evidence>
<dbReference type="EMBL" id="LR999456">
    <property type="protein sequence ID" value="CAE6088786.1"/>
    <property type="molecule type" value="Genomic_DNA"/>
</dbReference>
<keyword evidence="7" id="KW-0238">DNA-binding</keyword>
<dbReference type="InterPro" id="IPR004088">
    <property type="entry name" value="KH_dom_type_1"/>
</dbReference>
<dbReference type="GO" id="GO:0003723">
    <property type="term" value="F:RNA binding"/>
    <property type="evidence" value="ECO:0007669"/>
    <property type="project" value="UniProtKB-UniRule"/>
</dbReference>
<dbReference type="PROSITE" id="PS50084">
    <property type="entry name" value="KH_TYPE_1"/>
    <property type="match status" value="1"/>
</dbReference>
<evidence type="ECO:0000259" key="13">
    <source>
        <dbReference type="PROSITE" id="PS50103"/>
    </source>
</evidence>
<dbReference type="SUPFAM" id="SSF54791">
    <property type="entry name" value="Eukaryotic type KH-domain (KH-domain type I)"/>
    <property type="match status" value="1"/>
</dbReference>
<dbReference type="PANTHER" id="PTHR33432">
    <property type="entry name" value="PROTEIN EMSY-LIKE 4"/>
    <property type="match status" value="1"/>
</dbReference>
<protein>
    <submittedName>
        <fullName evidence="15">Uncharacterized protein</fullName>
    </submittedName>
</protein>
<keyword evidence="11" id="KW-0175">Coiled coil</keyword>
<evidence type="ECO:0000256" key="7">
    <source>
        <dbReference type="ARBA" id="ARBA00023125"/>
    </source>
</evidence>
<evidence type="ECO:0000256" key="9">
    <source>
        <dbReference type="PROSITE-ProRule" id="PRU00117"/>
    </source>
</evidence>
<dbReference type="PROSITE" id="PS50103">
    <property type="entry name" value="ZF_C3H1"/>
    <property type="match status" value="2"/>
</dbReference>
<dbReference type="InterPro" id="IPR036855">
    <property type="entry name" value="Znf_CCCH_sf"/>
</dbReference>
<dbReference type="Gene3D" id="1.10.1240.40">
    <property type="entry name" value="ENT domain"/>
    <property type="match status" value="1"/>
</dbReference>
<name>A0A8S2AMX6_ARAAE</name>
<keyword evidence="5 10" id="KW-0862">Zinc</keyword>
<dbReference type="InterPro" id="IPR033485">
    <property type="entry name" value="EMSY-LIKE_plant"/>
</dbReference>
<feature type="coiled-coil region" evidence="11">
    <location>
        <begin position="156"/>
        <end position="184"/>
    </location>
</feature>
<dbReference type="SMART" id="SM00743">
    <property type="entry name" value="Agenet"/>
    <property type="match status" value="1"/>
</dbReference>
<evidence type="ECO:0000256" key="8">
    <source>
        <dbReference type="ARBA" id="ARBA00023242"/>
    </source>
</evidence>
<dbReference type="InterPro" id="IPR036142">
    <property type="entry name" value="ENT_dom-like_sf"/>
</dbReference>
<feature type="region of interest" description="Disordered" evidence="12">
    <location>
        <begin position="1"/>
        <end position="26"/>
    </location>
</feature>
<dbReference type="FunFam" id="3.30.1370.10:FF:000069">
    <property type="entry name" value="Zinc finger CCCH domain-containing protein 52"/>
    <property type="match status" value="1"/>
</dbReference>
<dbReference type="Gene3D" id="4.10.1000.10">
    <property type="entry name" value="Zinc finger, CCCH-type"/>
    <property type="match status" value="1"/>
</dbReference>
<organism evidence="15 16">
    <name type="scientific">Arabidopsis arenosa</name>
    <name type="common">Sand rock-cress</name>
    <name type="synonym">Cardaminopsis arenosa</name>
    <dbReference type="NCBI Taxonomy" id="38785"/>
    <lineage>
        <taxon>Eukaryota</taxon>
        <taxon>Viridiplantae</taxon>
        <taxon>Streptophyta</taxon>
        <taxon>Embryophyta</taxon>
        <taxon>Tracheophyta</taxon>
        <taxon>Spermatophyta</taxon>
        <taxon>Magnoliopsida</taxon>
        <taxon>eudicotyledons</taxon>
        <taxon>Gunneridae</taxon>
        <taxon>Pentapetalae</taxon>
        <taxon>rosids</taxon>
        <taxon>malvids</taxon>
        <taxon>Brassicales</taxon>
        <taxon>Brassicaceae</taxon>
        <taxon>Camelineae</taxon>
        <taxon>Arabidopsis</taxon>
    </lineage>
</organism>
<dbReference type="SUPFAM" id="SSF90229">
    <property type="entry name" value="CCCH zinc finger"/>
    <property type="match status" value="2"/>
</dbReference>
<feature type="domain" description="ENT" evidence="14">
    <location>
        <begin position="194"/>
        <end position="281"/>
    </location>
</feature>
<evidence type="ECO:0000256" key="12">
    <source>
        <dbReference type="SAM" id="MobiDB-lite"/>
    </source>
</evidence>
<dbReference type="InterPro" id="IPR005491">
    <property type="entry name" value="ENT_dom"/>
</dbReference>